<name>B3RQH2_TRIAD</name>
<dbReference type="GeneID" id="6752450"/>
<accession>B3RQH2</accession>
<dbReference type="RefSeq" id="XP_002111237.1">
    <property type="nucleotide sequence ID" value="XM_002111201.1"/>
</dbReference>
<gene>
    <name evidence="2" type="ORF">TRIADDRAFT_54987</name>
</gene>
<keyword evidence="1" id="KW-1133">Transmembrane helix</keyword>
<keyword evidence="3" id="KW-1185">Reference proteome</keyword>
<evidence type="ECO:0000313" key="2">
    <source>
        <dbReference type="EMBL" id="EDV27241.1"/>
    </source>
</evidence>
<proteinExistence type="predicted"/>
<dbReference type="InterPro" id="IPR026620">
    <property type="entry name" value="TMEM177"/>
</dbReference>
<evidence type="ECO:0000313" key="3">
    <source>
        <dbReference type="Proteomes" id="UP000009022"/>
    </source>
</evidence>
<keyword evidence="1" id="KW-0472">Membrane</keyword>
<dbReference type="Proteomes" id="UP000009022">
    <property type="component" value="Unassembled WGS sequence"/>
</dbReference>
<sequence length="277" mass="31303">MKKVIVLGAVTCGILTLEFGPHFFHQSVVSNFMLNTKPVQQETFDLCQSICRKLGINKSNKIEVVVGEGFAAGNLGSTSLRNGAVLSLPYTMYFATRNDIERSGIIKSSYLSRHPDLADKLIPSPNCNKFQMAHELVRLKYKDFILSGTILPAFYLLGYGGFALCNKWALQRRLRILNKILVAVGTLSFYHIVTSRVMNWQVYRADRVAATIDPTYMAGGIEFMRKNQLWEKAFLNGAMPEASIMMLMGYLWHPPSGERLKRLLDLKNFTPYCDDID</sequence>
<evidence type="ECO:0008006" key="4">
    <source>
        <dbReference type="Google" id="ProtNLM"/>
    </source>
</evidence>
<dbReference type="GO" id="GO:0016020">
    <property type="term" value="C:membrane"/>
    <property type="evidence" value="ECO:0000318"/>
    <property type="project" value="GO_Central"/>
</dbReference>
<dbReference type="PANTHER" id="PTHR21824">
    <property type="entry name" value="TRANSMEMBRANE PROTEIN 177"/>
    <property type="match status" value="1"/>
</dbReference>
<dbReference type="EMBL" id="DS985243">
    <property type="protein sequence ID" value="EDV27241.1"/>
    <property type="molecule type" value="Genomic_DNA"/>
</dbReference>
<evidence type="ECO:0000256" key="1">
    <source>
        <dbReference type="SAM" id="Phobius"/>
    </source>
</evidence>
<keyword evidence="1" id="KW-0812">Transmembrane</keyword>
<dbReference type="PANTHER" id="PTHR21824:SF4">
    <property type="entry name" value="TRANSMEMBRANE PROTEIN 177"/>
    <property type="match status" value="1"/>
</dbReference>
<dbReference type="CTD" id="6752450"/>
<dbReference type="HOGENOM" id="CLU_1005861_0_0_1"/>
<dbReference type="PhylomeDB" id="B3RQH2"/>
<protein>
    <recommendedName>
        <fullName evidence="4">Transmembrane protein 177</fullName>
    </recommendedName>
</protein>
<feature type="transmembrane region" description="Helical" evidence="1">
    <location>
        <begin position="144"/>
        <end position="164"/>
    </location>
</feature>
<dbReference type="AlphaFoldDB" id="B3RQH2"/>
<reference evidence="2 3" key="1">
    <citation type="journal article" date="2008" name="Nature">
        <title>The Trichoplax genome and the nature of placozoans.</title>
        <authorList>
            <person name="Srivastava M."/>
            <person name="Begovic E."/>
            <person name="Chapman J."/>
            <person name="Putnam N.H."/>
            <person name="Hellsten U."/>
            <person name="Kawashima T."/>
            <person name="Kuo A."/>
            <person name="Mitros T."/>
            <person name="Salamov A."/>
            <person name="Carpenter M.L."/>
            <person name="Signorovitch A.Y."/>
            <person name="Moreno M.A."/>
            <person name="Kamm K."/>
            <person name="Grimwood J."/>
            <person name="Schmutz J."/>
            <person name="Shapiro H."/>
            <person name="Grigoriev I.V."/>
            <person name="Buss L.W."/>
            <person name="Schierwater B."/>
            <person name="Dellaporta S.L."/>
            <person name="Rokhsar D.S."/>
        </authorList>
    </citation>
    <scope>NUCLEOTIDE SEQUENCE [LARGE SCALE GENOMIC DNA]</scope>
    <source>
        <strain evidence="2 3">Grell-BS-1999</strain>
    </source>
</reference>
<organism evidence="2 3">
    <name type="scientific">Trichoplax adhaerens</name>
    <name type="common">Trichoplax reptans</name>
    <dbReference type="NCBI Taxonomy" id="10228"/>
    <lineage>
        <taxon>Eukaryota</taxon>
        <taxon>Metazoa</taxon>
        <taxon>Placozoa</taxon>
        <taxon>Uniplacotomia</taxon>
        <taxon>Trichoplacea</taxon>
        <taxon>Trichoplacidae</taxon>
        <taxon>Trichoplax</taxon>
    </lineage>
</organism>
<dbReference type="KEGG" id="tad:TRIADDRAFT_54987"/>
<dbReference type="OrthoDB" id="110174at2759"/>
<dbReference type="FunCoup" id="B3RQH2">
    <property type="interactions" value="616"/>
</dbReference>
<dbReference type="InParanoid" id="B3RQH2"/>